<gene>
    <name evidence="3" type="ORF">CONLIGDRAFT_691813</name>
</gene>
<dbReference type="InParanoid" id="A0A1J7ITP6"/>
<dbReference type="Pfam" id="PF20237">
    <property type="entry name" value="DUF6594"/>
    <property type="match status" value="1"/>
</dbReference>
<proteinExistence type="predicted"/>
<sequence>MAELKRSYDEDIVRYVKESLNDEKDFHFLRLEFLQRINIAHQQLGLVRVQTKFQRQSKATSKELDDVAVALRDYNALGRKLLLKTYFLSAPDYNDPVDPFQSEYSIIRNGETKFDLVRRFFMRHLPVQFTYSAVEKEERTKEYKEGRPPIQVSTAVDRLVRLISSLTGGAFVVVPMFIMTVDPSHTKSLVTVSVAIVIFASVLSLGIRVPTLQTLLATTTYAAVLVVFVGSTTSNGQAS</sequence>
<evidence type="ECO:0000313" key="4">
    <source>
        <dbReference type="Proteomes" id="UP000182658"/>
    </source>
</evidence>
<dbReference type="InterPro" id="IPR046529">
    <property type="entry name" value="DUF6594"/>
</dbReference>
<dbReference type="STRING" id="1408157.A0A1J7ITP6"/>
<dbReference type="Proteomes" id="UP000182658">
    <property type="component" value="Unassembled WGS sequence"/>
</dbReference>
<dbReference type="OrthoDB" id="3546297at2759"/>
<organism evidence="3 4">
    <name type="scientific">Coniochaeta ligniaria NRRL 30616</name>
    <dbReference type="NCBI Taxonomy" id="1408157"/>
    <lineage>
        <taxon>Eukaryota</taxon>
        <taxon>Fungi</taxon>
        <taxon>Dikarya</taxon>
        <taxon>Ascomycota</taxon>
        <taxon>Pezizomycotina</taxon>
        <taxon>Sordariomycetes</taxon>
        <taxon>Sordariomycetidae</taxon>
        <taxon>Coniochaetales</taxon>
        <taxon>Coniochaetaceae</taxon>
        <taxon>Coniochaeta</taxon>
    </lineage>
</organism>
<feature type="domain" description="DUF6594" evidence="2">
    <location>
        <begin position="25"/>
        <end position="226"/>
    </location>
</feature>
<dbReference type="EMBL" id="KV875103">
    <property type="protein sequence ID" value="OIW24481.1"/>
    <property type="molecule type" value="Genomic_DNA"/>
</dbReference>
<feature type="transmembrane region" description="Helical" evidence="1">
    <location>
        <begin position="159"/>
        <end position="178"/>
    </location>
</feature>
<dbReference type="AlphaFoldDB" id="A0A1J7ITP6"/>
<keyword evidence="1" id="KW-0472">Membrane</keyword>
<keyword evidence="4" id="KW-1185">Reference proteome</keyword>
<feature type="transmembrane region" description="Helical" evidence="1">
    <location>
        <begin position="190"/>
        <end position="207"/>
    </location>
</feature>
<evidence type="ECO:0000256" key="1">
    <source>
        <dbReference type="SAM" id="Phobius"/>
    </source>
</evidence>
<evidence type="ECO:0000313" key="3">
    <source>
        <dbReference type="EMBL" id="OIW24481.1"/>
    </source>
</evidence>
<keyword evidence="1" id="KW-0812">Transmembrane</keyword>
<protein>
    <recommendedName>
        <fullName evidence="2">DUF6594 domain-containing protein</fullName>
    </recommendedName>
</protein>
<name>A0A1J7ITP6_9PEZI</name>
<feature type="transmembrane region" description="Helical" evidence="1">
    <location>
        <begin position="214"/>
        <end position="233"/>
    </location>
</feature>
<accession>A0A1J7ITP6</accession>
<evidence type="ECO:0000259" key="2">
    <source>
        <dbReference type="Pfam" id="PF20237"/>
    </source>
</evidence>
<keyword evidence="1" id="KW-1133">Transmembrane helix</keyword>
<reference evidence="3 4" key="1">
    <citation type="submission" date="2016-10" db="EMBL/GenBank/DDBJ databases">
        <title>Draft genome sequence of Coniochaeta ligniaria NRRL30616, a lignocellulolytic fungus for bioabatement of inhibitors in plant biomass hydrolysates.</title>
        <authorList>
            <consortium name="DOE Joint Genome Institute"/>
            <person name="Jimenez D.J."/>
            <person name="Hector R.E."/>
            <person name="Riley R."/>
            <person name="Sun H."/>
            <person name="Grigoriev I.V."/>
            <person name="Van Elsas J.D."/>
            <person name="Nichols N.N."/>
        </authorList>
    </citation>
    <scope>NUCLEOTIDE SEQUENCE [LARGE SCALE GENOMIC DNA]</scope>
    <source>
        <strain evidence="3 4">NRRL 30616</strain>
    </source>
</reference>